<feature type="transmembrane region" description="Helical" evidence="1">
    <location>
        <begin position="37"/>
        <end position="58"/>
    </location>
</feature>
<reference evidence="2" key="1">
    <citation type="journal article" date="2020" name="Fungal Divers.">
        <title>Resolving the Mortierellaceae phylogeny through synthesis of multi-gene phylogenetics and phylogenomics.</title>
        <authorList>
            <person name="Vandepol N."/>
            <person name="Liber J."/>
            <person name="Desiro A."/>
            <person name="Na H."/>
            <person name="Kennedy M."/>
            <person name="Barry K."/>
            <person name="Grigoriev I.V."/>
            <person name="Miller A.N."/>
            <person name="O'Donnell K."/>
            <person name="Stajich J.E."/>
            <person name="Bonito G."/>
        </authorList>
    </citation>
    <scope>NUCLEOTIDE SEQUENCE</scope>
    <source>
        <strain evidence="2">NRRL 2769</strain>
    </source>
</reference>
<evidence type="ECO:0000256" key="1">
    <source>
        <dbReference type="SAM" id="Phobius"/>
    </source>
</evidence>
<evidence type="ECO:0000313" key="2">
    <source>
        <dbReference type="EMBL" id="KAG0011609.1"/>
    </source>
</evidence>
<feature type="transmembrane region" description="Helical" evidence="1">
    <location>
        <begin position="140"/>
        <end position="159"/>
    </location>
</feature>
<proteinExistence type="predicted"/>
<keyword evidence="3" id="KW-1185">Reference proteome</keyword>
<feature type="transmembrane region" description="Helical" evidence="1">
    <location>
        <begin position="109"/>
        <end position="128"/>
    </location>
</feature>
<dbReference type="Pfam" id="PF04657">
    <property type="entry name" value="DMT_YdcZ"/>
    <property type="match status" value="1"/>
</dbReference>
<dbReference type="GO" id="GO:0005886">
    <property type="term" value="C:plasma membrane"/>
    <property type="evidence" value="ECO:0007669"/>
    <property type="project" value="TreeGrafter"/>
</dbReference>
<dbReference type="InterPro" id="IPR006750">
    <property type="entry name" value="YdcZ"/>
</dbReference>
<evidence type="ECO:0008006" key="4">
    <source>
        <dbReference type="Google" id="ProtNLM"/>
    </source>
</evidence>
<dbReference type="Proteomes" id="UP000703661">
    <property type="component" value="Unassembled WGS sequence"/>
</dbReference>
<keyword evidence="1" id="KW-0812">Transmembrane</keyword>
<dbReference type="AlphaFoldDB" id="A0A9P6SYX8"/>
<gene>
    <name evidence="2" type="ORF">BGZ80_000560</name>
</gene>
<protein>
    <recommendedName>
        <fullName evidence="4">Integral membrane protein</fullName>
    </recommendedName>
</protein>
<feature type="transmembrane region" description="Helical" evidence="1">
    <location>
        <begin position="165"/>
        <end position="183"/>
    </location>
</feature>
<keyword evidence="1" id="KW-1133">Transmembrane helix</keyword>
<name>A0A9P6SYX8_9FUNG</name>
<dbReference type="EMBL" id="JAAAID010001117">
    <property type="protein sequence ID" value="KAG0011609.1"/>
    <property type="molecule type" value="Genomic_DNA"/>
</dbReference>
<sequence length="185" mass="19601">MIHNNESHATDLSSIKVVSRQSSVRSIKPKNMSILDNVIFCAFLCLVGGVATASQGAVNSKLGQYTGQGLSSTIVFCIGAAASCVYFLIEVKGRPPANLALMMTKAPWWSWTGGIIGAIFVIITILAIPKLGAGTTTAIIVCAQLIFSCIMDNFGFFGLPIRHYTVWRGIATVGLIGCVGVIAKF</sequence>
<dbReference type="OrthoDB" id="5559077at2759"/>
<feature type="transmembrane region" description="Helical" evidence="1">
    <location>
        <begin position="70"/>
        <end position="89"/>
    </location>
</feature>
<comment type="caution">
    <text evidence="2">The sequence shown here is derived from an EMBL/GenBank/DDBJ whole genome shotgun (WGS) entry which is preliminary data.</text>
</comment>
<evidence type="ECO:0000313" key="3">
    <source>
        <dbReference type="Proteomes" id="UP000703661"/>
    </source>
</evidence>
<keyword evidence="1" id="KW-0472">Membrane</keyword>
<dbReference type="PANTHER" id="PTHR34821">
    <property type="entry name" value="INNER MEMBRANE PROTEIN YDCZ"/>
    <property type="match status" value="1"/>
</dbReference>
<accession>A0A9P6SYX8</accession>
<dbReference type="PANTHER" id="PTHR34821:SF2">
    <property type="entry name" value="INNER MEMBRANE PROTEIN YDCZ"/>
    <property type="match status" value="1"/>
</dbReference>
<organism evidence="2 3">
    <name type="scientific">Entomortierella chlamydospora</name>
    <dbReference type="NCBI Taxonomy" id="101097"/>
    <lineage>
        <taxon>Eukaryota</taxon>
        <taxon>Fungi</taxon>
        <taxon>Fungi incertae sedis</taxon>
        <taxon>Mucoromycota</taxon>
        <taxon>Mortierellomycotina</taxon>
        <taxon>Mortierellomycetes</taxon>
        <taxon>Mortierellales</taxon>
        <taxon>Mortierellaceae</taxon>
        <taxon>Entomortierella</taxon>
    </lineage>
</organism>